<keyword evidence="6" id="KW-0808">Transferase</keyword>
<evidence type="ECO:0000256" key="5">
    <source>
        <dbReference type="RuleBase" id="RU004508"/>
    </source>
</evidence>
<dbReference type="GO" id="GO:0000271">
    <property type="term" value="P:polysaccharide biosynthetic process"/>
    <property type="evidence" value="ECO:0007669"/>
    <property type="project" value="TreeGrafter"/>
</dbReference>
<dbReference type="Proteomes" id="UP000292120">
    <property type="component" value="Unassembled WGS sequence"/>
</dbReference>
<name>A0A4Q9H2W3_9BURK</name>
<dbReference type="AlphaFoldDB" id="A0A4Q9H2W3"/>
<organism evidence="6 7">
    <name type="scientific">Aquabacterium lacunae</name>
    <dbReference type="NCBI Taxonomy" id="2528630"/>
    <lineage>
        <taxon>Bacteria</taxon>
        <taxon>Pseudomonadati</taxon>
        <taxon>Pseudomonadota</taxon>
        <taxon>Betaproteobacteria</taxon>
        <taxon>Burkholderiales</taxon>
        <taxon>Aquabacterium</taxon>
    </lineage>
</organism>
<dbReference type="CDD" id="cd00616">
    <property type="entry name" value="AHBA_syn"/>
    <property type="match status" value="1"/>
</dbReference>
<proteinExistence type="inferred from homology"/>
<keyword evidence="7" id="KW-1185">Reference proteome</keyword>
<dbReference type="GO" id="GO:0008483">
    <property type="term" value="F:transaminase activity"/>
    <property type="evidence" value="ECO:0007669"/>
    <property type="project" value="UniProtKB-KW"/>
</dbReference>
<evidence type="ECO:0000256" key="1">
    <source>
        <dbReference type="ARBA" id="ARBA00022898"/>
    </source>
</evidence>
<reference evidence="6 7" key="1">
    <citation type="submission" date="2019-02" db="EMBL/GenBank/DDBJ databases">
        <title>Aquabacterium sp. strain KMB7.</title>
        <authorList>
            <person name="Chen W.-M."/>
        </authorList>
    </citation>
    <scope>NUCLEOTIDE SEQUENCE [LARGE SCALE GENOMIC DNA]</scope>
    <source>
        <strain evidence="6 7">KMB7</strain>
    </source>
</reference>
<evidence type="ECO:0000256" key="4">
    <source>
        <dbReference type="PIRSR" id="PIRSR000390-2"/>
    </source>
</evidence>
<keyword evidence="1 4" id="KW-0663">Pyridoxal phosphate</keyword>
<dbReference type="PANTHER" id="PTHR30244">
    <property type="entry name" value="TRANSAMINASE"/>
    <property type="match status" value="1"/>
</dbReference>
<comment type="caution">
    <text evidence="6">The sequence shown here is derived from an EMBL/GenBank/DDBJ whole genome shotgun (WGS) entry which is preliminary data.</text>
</comment>
<dbReference type="PIRSF" id="PIRSF000390">
    <property type="entry name" value="PLP_StrS"/>
    <property type="match status" value="1"/>
</dbReference>
<dbReference type="GO" id="GO:0030170">
    <property type="term" value="F:pyridoxal phosphate binding"/>
    <property type="evidence" value="ECO:0007669"/>
    <property type="project" value="UniProtKB-ARBA"/>
</dbReference>
<sequence>MPPRTVPFLDLGAINARHAAGFAAGLQRVLHSGRVMLGPETEAFEHEFGALCDSPHAIGVSNGLDALHLVLKAWGLGPGDEVIVPSHTFIATWLAVSLTGATPVPVDVDERTCNLDADRVAAAVTPRTRALIAVHLYGRPAPMDALMALAHRHGFKVLEDAAQAHGARLNGRRAGSLGHAAAFSFYPGKNLGALGDGGAITTADTALALQLRKLRNYGSEVKYVHEVAGMNARLDELQAAFLREKLPHLLGDNARRQALARLYRQELADTPGLILPVPDDDAHESVWHLHVVRHPRRDELAQALQAAGVGVLVHYPTPPHRQGAYAHQPVAHNHLPVADLLAAQVLSLPMGPTLSDDDVRWVCQQVREACNRLR</sequence>
<dbReference type="InterPro" id="IPR015422">
    <property type="entry name" value="PyrdxlP-dep_Trfase_small"/>
</dbReference>
<dbReference type="PANTHER" id="PTHR30244:SF36">
    <property type="entry name" value="3-OXO-GLUCOSE-6-PHOSPHATE:GLUTAMATE AMINOTRANSFERASE"/>
    <property type="match status" value="1"/>
</dbReference>
<feature type="modified residue" description="N6-(pyridoxal phosphate)lysine" evidence="4">
    <location>
        <position position="189"/>
    </location>
</feature>
<evidence type="ECO:0000313" key="6">
    <source>
        <dbReference type="EMBL" id="TBO34378.1"/>
    </source>
</evidence>
<accession>A0A4Q9H2W3</accession>
<dbReference type="InterPro" id="IPR015421">
    <property type="entry name" value="PyrdxlP-dep_Trfase_major"/>
</dbReference>
<dbReference type="Pfam" id="PF01041">
    <property type="entry name" value="DegT_DnrJ_EryC1"/>
    <property type="match status" value="1"/>
</dbReference>
<evidence type="ECO:0000256" key="3">
    <source>
        <dbReference type="PIRSR" id="PIRSR000390-1"/>
    </source>
</evidence>
<protein>
    <submittedName>
        <fullName evidence="6">DegT/DnrJ/EryC1/StrS family aminotransferase</fullName>
    </submittedName>
</protein>
<dbReference type="SUPFAM" id="SSF53383">
    <property type="entry name" value="PLP-dependent transferases"/>
    <property type="match status" value="1"/>
</dbReference>
<dbReference type="FunFam" id="3.40.640.10:FF:000089">
    <property type="entry name" value="Aminotransferase, DegT/DnrJ/EryC1/StrS family"/>
    <property type="match status" value="1"/>
</dbReference>
<keyword evidence="6" id="KW-0032">Aminotransferase</keyword>
<dbReference type="Gene3D" id="3.90.1150.10">
    <property type="entry name" value="Aspartate Aminotransferase, domain 1"/>
    <property type="match status" value="1"/>
</dbReference>
<dbReference type="InterPro" id="IPR000653">
    <property type="entry name" value="DegT/StrS_aminotransferase"/>
</dbReference>
<comment type="similarity">
    <text evidence="2 5">Belongs to the DegT/DnrJ/EryC1 family.</text>
</comment>
<feature type="active site" description="Proton acceptor" evidence="3">
    <location>
        <position position="189"/>
    </location>
</feature>
<evidence type="ECO:0000313" key="7">
    <source>
        <dbReference type="Proteomes" id="UP000292120"/>
    </source>
</evidence>
<dbReference type="RefSeq" id="WP_130966327.1">
    <property type="nucleotide sequence ID" value="NZ_SIXI01000001.1"/>
</dbReference>
<gene>
    <name evidence="6" type="ORF">EYS42_02870</name>
</gene>
<evidence type="ECO:0000256" key="2">
    <source>
        <dbReference type="ARBA" id="ARBA00037999"/>
    </source>
</evidence>
<dbReference type="InterPro" id="IPR015424">
    <property type="entry name" value="PyrdxlP-dep_Trfase"/>
</dbReference>
<dbReference type="EMBL" id="SIXI01000001">
    <property type="protein sequence ID" value="TBO34378.1"/>
    <property type="molecule type" value="Genomic_DNA"/>
</dbReference>
<dbReference type="Gene3D" id="3.40.640.10">
    <property type="entry name" value="Type I PLP-dependent aspartate aminotransferase-like (Major domain)"/>
    <property type="match status" value="1"/>
</dbReference>
<dbReference type="OrthoDB" id="9804264at2"/>